<dbReference type="InterPro" id="IPR036291">
    <property type="entry name" value="NAD(P)-bd_dom_sf"/>
</dbReference>
<keyword evidence="2" id="KW-1185">Reference proteome</keyword>
<dbReference type="InterPro" id="IPR053011">
    <property type="entry name" value="SDR_family_member_7"/>
</dbReference>
<comment type="caution">
    <text evidence="1">The sequence shown here is derived from an EMBL/GenBank/DDBJ whole genome shotgun (WGS) entry which is preliminary data.</text>
</comment>
<dbReference type="InterPro" id="IPR002347">
    <property type="entry name" value="SDR_fam"/>
</dbReference>
<dbReference type="PANTHER" id="PTHR44269">
    <property type="entry name" value="DEHYDROGENASE/REDUCTASE SDR FAMILY MEMBER 7-RELATED"/>
    <property type="match status" value="1"/>
</dbReference>
<dbReference type="PANTHER" id="PTHR44269:SF1">
    <property type="entry name" value="DEHYDROGENASE_REDUCTASE SDR FAMILY MEMBER 7"/>
    <property type="match status" value="1"/>
</dbReference>
<dbReference type="AlphaFoldDB" id="A0AA36DJ29"/>
<protein>
    <recommendedName>
        <fullName evidence="3">Dehydrogenase/reductase SDR family member 7</fullName>
    </recommendedName>
</protein>
<evidence type="ECO:0008006" key="3">
    <source>
        <dbReference type="Google" id="ProtNLM"/>
    </source>
</evidence>
<proteinExistence type="predicted"/>
<reference evidence="1" key="1">
    <citation type="submission" date="2023-07" db="EMBL/GenBank/DDBJ databases">
        <authorList>
            <consortium name="CYATHOMIX"/>
        </authorList>
    </citation>
    <scope>NUCLEOTIDE SEQUENCE</scope>
    <source>
        <strain evidence="1">N/A</strain>
    </source>
</reference>
<dbReference type="Proteomes" id="UP001176961">
    <property type="component" value="Unassembled WGS sequence"/>
</dbReference>
<sequence length="325" mass="35868">MYLILFICAVIILILFFKTSESTFNLWFWSKLGPTEETYFRGKTVWIVGCSSGIGEEIALRLSQLECRLILSARRKEKLDDLKVKCDEKLSMQTSIVFPLDVTNFKQVAECCKKVKMFFGKIDVIILCCGQSQRAEWIAVDSKVDEACFRVNALGPTVLAREYMKTLDADPNGILPSTHFVVVSSVAGIIGAILSPSYSAAKHALMGYFRVLTVEYAAKGIEVSIVCPSLTFAPNNVLNAFSDDINRASGEVLTEPTPAHMSTARCAQLILLAAANRIAECWLSQKASILLLCYSSLLMPGITNSIIQCIGLERIKRIRTGGRSN</sequence>
<name>A0AA36DJ29_CYLNA</name>
<accession>A0AA36DJ29</accession>
<dbReference type="Gene3D" id="3.40.50.720">
    <property type="entry name" value="NAD(P)-binding Rossmann-like Domain"/>
    <property type="match status" value="1"/>
</dbReference>
<dbReference type="PRINTS" id="PR00081">
    <property type="entry name" value="GDHRDH"/>
</dbReference>
<dbReference type="SUPFAM" id="SSF51735">
    <property type="entry name" value="NAD(P)-binding Rossmann-fold domains"/>
    <property type="match status" value="1"/>
</dbReference>
<evidence type="ECO:0000313" key="2">
    <source>
        <dbReference type="Proteomes" id="UP001176961"/>
    </source>
</evidence>
<organism evidence="1 2">
    <name type="scientific">Cylicocyclus nassatus</name>
    <name type="common">Nematode worm</name>
    <dbReference type="NCBI Taxonomy" id="53992"/>
    <lineage>
        <taxon>Eukaryota</taxon>
        <taxon>Metazoa</taxon>
        <taxon>Ecdysozoa</taxon>
        <taxon>Nematoda</taxon>
        <taxon>Chromadorea</taxon>
        <taxon>Rhabditida</taxon>
        <taxon>Rhabditina</taxon>
        <taxon>Rhabditomorpha</taxon>
        <taxon>Strongyloidea</taxon>
        <taxon>Strongylidae</taxon>
        <taxon>Cylicocyclus</taxon>
    </lineage>
</organism>
<gene>
    <name evidence="1" type="ORF">CYNAS_LOCUS579</name>
</gene>
<evidence type="ECO:0000313" key="1">
    <source>
        <dbReference type="EMBL" id="CAJ0588596.1"/>
    </source>
</evidence>
<dbReference type="EMBL" id="CATQJL010000001">
    <property type="protein sequence ID" value="CAJ0588596.1"/>
    <property type="molecule type" value="Genomic_DNA"/>
</dbReference>
<dbReference type="Pfam" id="PF00106">
    <property type="entry name" value="adh_short"/>
    <property type="match status" value="1"/>
</dbReference>